<dbReference type="RefSeq" id="WP_145377238.1">
    <property type="nucleotide sequence ID" value="NZ_CP036276.1"/>
</dbReference>
<name>A0A517ZR89_9PLAN</name>
<sequence length="172" mass="18839">MTAADRQDKLRLGFLTAIQVPQQGFMGGLLVTNHLGRPLEFQCTNPVKPNRTQEVLYGPTLQPFVLAELIGKTLLEKAGVKPHIVFITEAALLELREHITASLAMVVVHDHESAKNGFAFGRQTLITHADYGSDRSQLENKLTALPDDVDLLEPFERVEEALRQATGGTAAA</sequence>
<dbReference type="EMBL" id="CP036276">
    <property type="protein sequence ID" value="QDU44958.1"/>
    <property type="molecule type" value="Genomic_DNA"/>
</dbReference>
<evidence type="ECO:0000313" key="2">
    <source>
        <dbReference type="Proteomes" id="UP000319383"/>
    </source>
</evidence>
<dbReference type="KEGG" id="sdyn:Mal52_34440"/>
<dbReference type="AlphaFoldDB" id="A0A517ZR89"/>
<reference evidence="1 2" key="1">
    <citation type="submission" date="2019-02" db="EMBL/GenBank/DDBJ databases">
        <title>Deep-cultivation of Planctomycetes and their phenomic and genomic characterization uncovers novel biology.</title>
        <authorList>
            <person name="Wiegand S."/>
            <person name="Jogler M."/>
            <person name="Boedeker C."/>
            <person name="Pinto D."/>
            <person name="Vollmers J."/>
            <person name="Rivas-Marin E."/>
            <person name="Kohn T."/>
            <person name="Peeters S.H."/>
            <person name="Heuer A."/>
            <person name="Rast P."/>
            <person name="Oberbeckmann S."/>
            <person name="Bunk B."/>
            <person name="Jeske O."/>
            <person name="Meyerdierks A."/>
            <person name="Storesund J.E."/>
            <person name="Kallscheuer N."/>
            <person name="Luecker S."/>
            <person name="Lage O.M."/>
            <person name="Pohl T."/>
            <person name="Merkel B.J."/>
            <person name="Hornburger P."/>
            <person name="Mueller R.-W."/>
            <person name="Bruemmer F."/>
            <person name="Labrenz M."/>
            <person name="Spormann A.M."/>
            <person name="Op den Camp H."/>
            <person name="Overmann J."/>
            <person name="Amann R."/>
            <person name="Jetten M.S.M."/>
            <person name="Mascher T."/>
            <person name="Medema M.H."/>
            <person name="Devos D.P."/>
            <person name="Kaster A.-K."/>
            <person name="Ovreas L."/>
            <person name="Rohde M."/>
            <person name="Galperin M.Y."/>
            <person name="Jogler C."/>
        </authorList>
    </citation>
    <scope>NUCLEOTIDE SEQUENCE [LARGE SCALE GENOMIC DNA]</scope>
    <source>
        <strain evidence="1 2">Mal52</strain>
    </source>
</reference>
<proteinExistence type="predicted"/>
<protein>
    <submittedName>
        <fullName evidence="1">Uncharacterized protein</fullName>
    </submittedName>
</protein>
<dbReference type="Proteomes" id="UP000319383">
    <property type="component" value="Chromosome"/>
</dbReference>
<gene>
    <name evidence="1" type="ORF">Mal52_34440</name>
</gene>
<keyword evidence="2" id="KW-1185">Reference proteome</keyword>
<organism evidence="1 2">
    <name type="scientific">Symmachiella dynata</name>
    <dbReference type="NCBI Taxonomy" id="2527995"/>
    <lineage>
        <taxon>Bacteria</taxon>
        <taxon>Pseudomonadati</taxon>
        <taxon>Planctomycetota</taxon>
        <taxon>Planctomycetia</taxon>
        <taxon>Planctomycetales</taxon>
        <taxon>Planctomycetaceae</taxon>
        <taxon>Symmachiella</taxon>
    </lineage>
</organism>
<accession>A0A517ZR89</accession>
<evidence type="ECO:0000313" key="1">
    <source>
        <dbReference type="EMBL" id="QDU44958.1"/>
    </source>
</evidence>